<feature type="signal peptide" evidence="1">
    <location>
        <begin position="1"/>
        <end position="22"/>
    </location>
</feature>
<evidence type="ECO:0000256" key="1">
    <source>
        <dbReference type="SAM" id="SignalP"/>
    </source>
</evidence>
<feature type="chain" id="PRO_5045851909" description="Nuclear transport factor 2 family protein" evidence="1">
    <location>
        <begin position="23"/>
        <end position="138"/>
    </location>
</feature>
<dbReference type="EMBL" id="JBHUON010000015">
    <property type="protein sequence ID" value="MFD2865646.1"/>
    <property type="molecule type" value="Genomic_DNA"/>
</dbReference>
<protein>
    <recommendedName>
        <fullName evidence="4">Nuclear transport factor 2 family protein</fullName>
    </recommendedName>
</protein>
<dbReference type="RefSeq" id="WP_377128345.1">
    <property type="nucleotide sequence ID" value="NZ_JBHUHN010000001.1"/>
</dbReference>
<dbReference type="Gene3D" id="3.10.450.50">
    <property type="match status" value="1"/>
</dbReference>
<evidence type="ECO:0008006" key="4">
    <source>
        <dbReference type="Google" id="ProtNLM"/>
    </source>
</evidence>
<organism evidence="2 3">
    <name type="scientific">Mucilaginibacter antarcticus</name>
    <dbReference type="NCBI Taxonomy" id="1855725"/>
    <lineage>
        <taxon>Bacteria</taxon>
        <taxon>Pseudomonadati</taxon>
        <taxon>Bacteroidota</taxon>
        <taxon>Sphingobacteriia</taxon>
        <taxon>Sphingobacteriales</taxon>
        <taxon>Sphingobacteriaceae</taxon>
        <taxon>Mucilaginibacter</taxon>
    </lineage>
</organism>
<proteinExistence type="predicted"/>
<name>A0ABW5XQJ4_9SPHI</name>
<keyword evidence="3" id="KW-1185">Reference proteome</keyword>
<keyword evidence="1" id="KW-0732">Signal</keyword>
<gene>
    <name evidence="2" type="ORF">ACFSYC_13175</name>
</gene>
<reference evidence="3" key="1">
    <citation type="journal article" date="2019" name="Int. J. Syst. Evol. Microbiol.">
        <title>The Global Catalogue of Microorganisms (GCM) 10K type strain sequencing project: providing services to taxonomists for standard genome sequencing and annotation.</title>
        <authorList>
            <consortium name="The Broad Institute Genomics Platform"/>
            <consortium name="The Broad Institute Genome Sequencing Center for Infectious Disease"/>
            <person name="Wu L."/>
            <person name="Ma J."/>
        </authorList>
    </citation>
    <scope>NUCLEOTIDE SEQUENCE [LARGE SCALE GENOMIC DNA]</scope>
    <source>
        <strain evidence="3">KCTC 52232</strain>
    </source>
</reference>
<evidence type="ECO:0000313" key="2">
    <source>
        <dbReference type="EMBL" id="MFD2865646.1"/>
    </source>
</evidence>
<sequence>MKTLKTIFLGLALLVVSTATFAAKSAASLSKEEVINMYVAALTQGKIDGVENILHRDVKHTLHRGEKEFNLNKKQILESLKANANVKQACEVNTTIMEEGFNGTVVKVTMKFEGYTRTNLITISNNKDATITKIETLA</sequence>
<evidence type="ECO:0000313" key="3">
    <source>
        <dbReference type="Proteomes" id="UP001597601"/>
    </source>
</evidence>
<comment type="caution">
    <text evidence="2">The sequence shown here is derived from an EMBL/GenBank/DDBJ whole genome shotgun (WGS) entry which is preliminary data.</text>
</comment>
<dbReference type="Proteomes" id="UP001597601">
    <property type="component" value="Unassembled WGS sequence"/>
</dbReference>
<accession>A0ABW5XQJ4</accession>